<dbReference type="Pfam" id="PF05698">
    <property type="entry name" value="Trigger_C"/>
    <property type="match status" value="1"/>
</dbReference>
<dbReference type="Gene3D" id="1.10.3120.10">
    <property type="entry name" value="Trigger factor, C-terminal domain"/>
    <property type="match status" value="1"/>
</dbReference>
<evidence type="ECO:0000259" key="3">
    <source>
        <dbReference type="PROSITE" id="PS50059"/>
    </source>
</evidence>
<dbReference type="GO" id="GO:0015031">
    <property type="term" value="P:protein transport"/>
    <property type="evidence" value="ECO:0007669"/>
    <property type="project" value="InterPro"/>
</dbReference>
<evidence type="ECO:0000313" key="4">
    <source>
        <dbReference type="EMBL" id="MPN20884.1"/>
    </source>
</evidence>
<dbReference type="GO" id="GO:0006457">
    <property type="term" value="P:protein folding"/>
    <property type="evidence" value="ECO:0007669"/>
    <property type="project" value="InterPro"/>
</dbReference>
<dbReference type="PROSITE" id="PS50059">
    <property type="entry name" value="FKBP_PPIASE"/>
    <property type="match status" value="1"/>
</dbReference>
<dbReference type="GO" id="GO:0003755">
    <property type="term" value="F:peptidyl-prolyl cis-trans isomerase activity"/>
    <property type="evidence" value="ECO:0007669"/>
    <property type="project" value="UniProtKB-KW"/>
</dbReference>
<proteinExistence type="predicted"/>
<keyword evidence="2 4" id="KW-0413">Isomerase</keyword>
<dbReference type="EMBL" id="VSSQ01068743">
    <property type="protein sequence ID" value="MPN20884.1"/>
    <property type="molecule type" value="Genomic_DNA"/>
</dbReference>
<dbReference type="Gene3D" id="3.10.50.40">
    <property type="match status" value="1"/>
</dbReference>
<dbReference type="EC" id="5.2.1.8" evidence="4"/>
<organism evidence="4">
    <name type="scientific">bioreactor metagenome</name>
    <dbReference type="NCBI Taxonomy" id="1076179"/>
    <lineage>
        <taxon>unclassified sequences</taxon>
        <taxon>metagenomes</taxon>
        <taxon>ecological metagenomes</taxon>
    </lineage>
</organism>
<comment type="caution">
    <text evidence="4">The sequence shown here is derived from an EMBL/GenBank/DDBJ whole genome shotgun (WGS) entry which is preliminary data.</text>
</comment>
<dbReference type="SUPFAM" id="SSF54534">
    <property type="entry name" value="FKBP-like"/>
    <property type="match status" value="1"/>
</dbReference>
<evidence type="ECO:0000256" key="1">
    <source>
        <dbReference type="ARBA" id="ARBA00023110"/>
    </source>
</evidence>
<accession>A0A645G9Y3</accession>
<dbReference type="SUPFAM" id="SSF109998">
    <property type="entry name" value="Triger factor/SurA peptide-binding domain-like"/>
    <property type="match status" value="1"/>
</dbReference>
<reference evidence="4" key="1">
    <citation type="submission" date="2019-08" db="EMBL/GenBank/DDBJ databases">
        <authorList>
            <person name="Kucharzyk K."/>
            <person name="Murdoch R.W."/>
            <person name="Higgins S."/>
            <person name="Loffler F."/>
        </authorList>
    </citation>
    <scope>NUCLEOTIDE SEQUENCE</scope>
</reference>
<name>A0A645G9Y3_9ZZZZ</name>
<dbReference type="InterPro" id="IPR001179">
    <property type="entry name" value="PPIase_FKBP_dom"/>
</dbReference>
<dbReference type="InterPro" id="IPR005215">
    <property type="entry name" value="Trig_fac"/>
</dbReference>
<protein>
    <submittedName>
        <fullName evidence="4">Trigger factor</fullName>
        <ecNumber evidence="4">5.2.1.8</ecNumber>
    </submittedName>
</protein>
<keyword evidence="1" id="KW-0697">Rotamase</keyword>
<dbReference type="NCBIfam" id="TIGR00115">
    <property type="entry name" value="tig"/>
    <property type="match status" value="1"/>
</dbReference>
<dbReference type="InterPro" id="IPR046357">
    <property type="entry name" value="PPIase_dom_sf"/>
</dbReference>
<dbReference type="Pfam" id="PF00254">
    <property type="entry name" value="FKBP_C"/>
    <property type="match status" value="1"/>
</dbReference>
<sequence length="252" mass="28408">MAFEGGKAEKYELEIGSNMFVPGFEEQLIGKKVGQKCEIAVKFPDNYVKELAGKNATFKILIHSIKSKTIPAIDDDLAKDAQMEGVDNLEQLKAKVKADLLARKSIEADKLGFNLLIEQIVSRSELTIPNTLIENDTHAGFERFKKDVEAKGIPFDKYCEVTGMTEEKIKENIKTDVEKNLRAVFVLSEIAKENEIKVLDADIEEEIKKIADQYKMTAEDVKKAFGNRINEIANQVFSRKVNDYLKSVNKLS</sequence>
<dbReference type="InterPro" id="IPR027304">
    <property type="entry name" value="Trigger_fact/SurA_dom_sf"/>
</dbReference>
<dbReference type="InterPro" id="IPR008880">
    <property type="entry name" value="Trigger_fac_C"/>
</dbReference>
<gene>
    <name evidence="4" type="primary">tig_56</name>
    <name evidence="4" type="ORF">SDC9_168263</name>
</gene>
<dbReference type="InterPro" id="IPR037041">
    <property type="entry name" value="Trigger_fac_C_sf"/>
</dbReference>
<dbReference type="AlphaFoldDB" id="A0A645G9Y3"/>
<evidence type="ECO:0000256" key="2">
    <source>
        <dbReference type="ARBA" id="ARBA00023235"/>
    </source>
</evidence>
<feature type="domain" description="PPIase FKBP-type" evidence="3">
    <location>
        <begin position="1"/>
        <end position="47"/>
    </location>
</feature>